<sequence length="105" mass="11378">MKKAVLAVVVAASASGTWAWFPSDKLLEIQTDYYRCGLAELKRMGPVTGNPMQHAGMAIDNKCEVYRKALYGQYVSEGGTPAAADVYAVSARISFLTQFLASQPK</sequence>
<protein>
    <submittedName>
        <fullName evidence="2">Uncharacterized protein</fullName>
    </submittedName>
</protein>
<comment type="caution">
    <text evidence="2">The sequence shown here is derived from an EMBL/GenBank/DDBJ whole genome shotgun (WGS) entry which is preliminary data.</text>
</comment>
<dbReference type="Proteomes" id="UP000622707">
    <property type="component" value="Unassembled WGS sequence"/>
</dbReference>
<keyword evidence="1" id="KW-0732">Signal</keyword>
<dbReference type="RefSeq" id="WP_201692469.1">
    <property type="nucleotide sequence ID" value="NZ_JAEQND010000013.1"/>
</dbReference>
<evidence type="ECO:0000256" key="1">
    <source>
        <dbReference type="SAM" id="SignalP"/>
    </source>
</evidence>
<evidence type="ECO:0000313" key="2">
    <source>
        <dbReference type="EMBL" id="MBL0427838.1"/>
    </source>
</evidence>
<reference evidence="2 3" key="1">
    <citation type="journal article" date="2017" name="Int. J. Syst. Evol. Microbiol.">
        <title>Ramlibacter alkalitolerans sp. nov., alkali-tolerant bacterium isolated from soil of ginseng.</title>
        <authorList>
            <person name="Lee D.H."/>
            <person name="Cha C.J."/>
        </authorList>
    </citation>
    <scope>NUCLEOTIDE SEQUENCE [LARGE SCALE GENOMIC DNA]</scope>
    <source>
        <strain evidence="2 3">KACC 19305</strain>
    </source>
</reference>
<evidence type="ECO:0000313" key="3">
    <source>
        <dbReference type="Proteomes" id="UP000622707"/>
    </source>
</evidence>
<accession>A0ABS1JU82</accession>
<name>A0ABS1JU82_9BURK</name>
<organism evidence="2 3">
    <name type="scientific">Ramlibacter alkalitolerans</name>
    <dbReference type="NCBI Taxonomy" id="2039631"/>
    <lineage>
        <taxon>Bacteria</taxon>
        <taxon>Pseudomonadati</taxon>
        <taxon>Pseudomonadota</taxon>
        <taxon>Betaproteobacteria</taxon>
        <taxon>Burkholderiales</taxon>
        <taxon>Comamonadaceae</taxon>
        <taxon>Ramlibacter</taxon>
    </lineage>
</organism>
<proteinExistence type="predicted"/>
<feature type="signal peptide" evidence="1">
    <location>
        <begin position="1"/>
        <end position="19"/>
    </location>
</feature>
<gene>
    <name evidence="2" type="ORF">JI746_22215</name>
</gene>
<keyword evidence="3" id="KW-1185">Reference proteome</keyword>
<dbReference type="EMBL" id="JAEQND010000013">
    <property type="protein sequence ID" value="MBL0427838.1"/>
    <property type="molecule type" value="Genomic_DNA"/>
</dbReference>
<feature type="chain" id="PRO_5046148577" evidence="1">
    <location>
        <begin position="20"/>
        <end position="105"/>
    </location>
</feature>